<proteinExistence type="predicted"/>
<dbReference type="AlphaFoldDB" id="A0A2S9YHS4"/>
<keyword evidence="1 3" id="KW-0378">Hydrolase</keyword>
<dbReference type="SUPFAM" id="SSF52499">
    <property type="entry name" value="Isochorismatase-like hydrolases"/>
    <property type="match status" value="1"/>
</dbReference>
<dbReference type="InterPro" id="IPR050272">
    <property type="entry name" value="Isochorismatase-like_hydrls"/>
</dbReference>
<feature type="domain" description="Isochorismatase-like" evidence="2">
    <location>
        <begin position="60"/>
        <end position="252"/>
    </location>
</feature>
<dbReference type="CDD" id="cd00431">
    <property type="entry name" value="cysteine_hydrolases"/>
    <property type="match status" value="1"/>
</dbReference>
<dbReference type="Proteomes" id="UP000237968">
    <property type="component" value="Unassembled WGS sequence"/>
</dbReference>
<keyword evidence="4" id="KW-1185">Reference proteome</keyword>
<reference evidence="3 4" key="1">
    <citation type="submission" date="2018-03" db="EMBL/GenBank/DDBJ databases">
        <title>Draft Genome Sequences of the Obligatory Marine Myxobacteria Enhygromyxa salina SWB005.</title>
        <authorList>
            <person name="Poehlein A."/>
            <person name="Moghaddam J.A."/>
            <person name="Harms H."/>
            <person name="Alanjari M."/>
            <person name="Koenig G.M."/>
            <person name="Daniel R."/>
            <person name="Schaeberle T.F."/>
        </authorList>
    </citation>
    <scope>NUCLEOTIDE SEQUENCE [LARGE SCALE GENOMIC DNA]</scope>
    <source>
        <strain evidence="3 4">SWB005</strain>
    </source>
</reference>
<dbReference type="EMBL" id="PVNK01000031">
    <property type="protein sequence ID" value="PRQ04658.1"/>
    <property type="molecule type" value="Genomic_DNA"/>
</dbReference>
<evidence type="ECO:0000313" key="3">
    <source>
        <dbReference type="EMBL" id="PRQ04658.1"/>
    </source>
</evidence>
<dbReference type="RefSeq" id="WP_219906722.1">
    <property type="nucleotide sequence ID" value="NZ_PVNK01000031.1"/>
</dbReference>
<dbReference type="InterPro" id="IPR000868">
    <property type="entry name" value="Isochorismatase-like_dom"/>
</dbReference>
<dbReference type="GO" id="GO:0016787">
    <property type="term" value="F:hydrolase activity"/>
    <property type="evidence" value="ECO:0007669"/>
    <property type="project" value="UniProtKB-KW"/>
</dbReference>
<sequence>MSDKPEQQTSLGQTEAAFDAWIEGTLDSRDVEADPLADRYRQSITPASRPQRSLAHQHAALLCIDMQFLDAARGHGVFAPGRPEAASPAAQDYYFERLERVVLPNVGALQACFRTHGLEVIHARIQSLTRDGRDRSPGHKRLELLAPPGSKEAEFLPEIAPVGDEIVINKTASGIFTATNARYILANLGVTALYVVGVYTNECVSTTVRDACDLGFDVTLIEDGCATVSRRLHRNTLAVLRDRYARVGTTAEVIAEVNRLCQLASP</sequence>
<dbReference type="PANTHER" id="PTHR43540">
    <property type="entry name" value="PEROXYUREIDOACRYLATE/UREIDOACRYLATE AMIDOHYDROLASE-RELATED"/>
    <property type="match status" value="1"/>
</dbReference>
<accession>A0A2S9YHS4</accession>
<dbReference type="InterPro" id="IPR036380">
    <property type="entry name" value="Isochorismatase-like_sf"/>
</dbReference>
<dbReference type="Pfam" id="PF00857">
    <property type="entry name" value="Isochorismatase"/>
    <property type="match status" value="1"/>
</dbReference>
<evidence type="ECO:0000259" key="2">
    <source>
        <dbReference type="Pfam" id="PF00857"/>
    </source>
</evidence>
<comment type="caution">
    <text evidence="3">The sequence shown here is derived from an EMBL/GenBank/DDBJ whole genome shotgun (WGS) entry which is preliminary data.</text>
</comment>
<protein>
    <submittedName>
        <fullName evidence="3">Isochorismatase family protein YecD</fullName>
        <ecNumber evidence="3">3.-.-.-</ecNumber>
    </submittedName>
</protein>
<organism evidence="3 4">
    <name type="scientific">Enhygromyxa salina</name>
    <dbReference type="NCBI Taxonomy" id="215803"/>
    <lineage>
        <taxon>Bacteria</taxon>
        <taxon>Pseudomonadati</taxon>
        <taxon>Myxococcota</taxon>
        <taxon>Polyangia</taxon>
        <taxon>Nannocystales</taxon>
        <taxon>Nannocystaceae</taxon>
        <taxon>Enhygromyxa</taxon>
    </lineage>
</organism>
<gene>
    <name evidence="3" type="primary">yecD</name>
    <name evidence="3" type="ORF">ENSA5_06020</name>
</gene>
<evidence type="ECO:0000313" key="4">
    <source>
        <dbReference type="Proteomes" id="UP000237968"/>
    </source>
</evidence>
<name>A0A2S9YHS4_9BACT</name>
<dbReference type="PANTHER" id="PTHR43540:SF1">
    <property type="entry name" value="ISOCHORISMATASE HYDROLASE"/>
    <property type="match status" value="1"/>
</dbReference>
<dbReference type="Gene3D" id="3.40.50.850">
    <property type="entry name" value="Isochorismatase-like"/>
    <property type="match status" value="1"/>
</dbReference>
<dbReference type="EC" id="3.-.-.-" evidence="3"/>
<evidence type="ECO:0000256" key="1">
    <source>
        <dbReference type="ARBA" id="ARBA00022801"/>
    </source>
</evidence>